<evidence type="ECO:0000313" key="2">
    <source>
        <dbReference type="EMBL" id="VVT58788.1"/>
    </source>
</evidence>
<proteinExistence type="predicted"/>
<sequence>MPTQGPLATLPAELLVLIVMQVVALNTQRPRVLKQRSVEYLETQEQWPQPFEESQLLHVLNYNHLKSLSETCQSLRQIIHSLIFEKLVIEPNDNPNQPRPAVLSNVIYKENGFYFEPIGTPQIQLHLCTYETIDAMHFDPSFLRYLKFLTVYTGRSCASRFSSFTNVVPNLREVIFVTKSNSTQAGSLMRPANLNLKGQEPNIKRIHVRSKAALDPPLIEQMGPVIEKLSSLVAAHFYDSNEDVTEIFDNLEKLQPHIYNHPSLVALTLPVHISSMPVSFGNMVDFIRTMCRPSRIQHKSSDFKLSNFVLRLGEFHAHLNPPSPNQFFRNGPQSLNFQFLQEHVYVSPYDIFGSVLDLPELSCIEIAKKDTNSRNKSKINPLDMVHILTVNHSVLRTQNSL</sequence>
<feature type="signal peptide" evidence="1">
    <location>
        <begin position="1"/>
        <end position="24"/>
    </location>
</feature>
<dbReference type="AlphaFoldDB" id="A0A5E8C9T7"/>
<keyword evidence="3" id="KW-1185">Reference proteome</keyword>
<protein>
    <recommendedName>
        <fullName evidence="4">F-box domain-containing protein</fullName>
    </recommendedName>
</protein>
<name>A0A5E8C9T7_9ASCO</name>
<evidence type="ECO:0008006" key="4">
    <source>
        <dbReference type="Google" id="ProtNLM"/>
    </source>
</evidence>
<reference evidence="2 3" key="1">
    <citation type="submission" date="2019-09" db="EMBL/GenBank/DDBJ databases">
        <authorList>
            <person name="Brejova B."/>
        </authorList>
    </citation>
    <scope>NUCLEOTIDE SEQUENCE [LARGE SCALE GENOMIC DNA]</scope>
</reference>
<gene>
    <name evidence="2" type="ORF">SAPINGB_P006384</name>
</gene>
<organism evidence="2 3">
    <name type="scientific">Magnusiomyces paraingens</name>
    <dbReference type="NCBI Taxonomy" id="2606893"/>
    <lineage>
        <taxon>Eukaryota</taxon>
        <taxon>Fungi</taxon>
        <taxon>Dikarya</taxon>
        <taxon>Ascomycota</taxon>
        <taxon>Saccharomycotina</taxon>
        <taxon>Dipodascomycetes</taxon>
        <taxon>Dipodascales</taxon>
        <taxon>Dipodascaceae</taxon>
        <taxon>Magnusiomyces</taxon>
    </lineage>
</organism>
<dbReference type="Proteomes" id="UP000398389">
    <property type="component" value="Unassembled WGS sequence"/>
</dbReference>
<evidence type="ECO:0000256" key="1">
    <source>
        <dbReference type="SAM" id="SignalP"/>
    </source>
</evidence>
<accession>A0A5E8C9T7</accession>
<evidence type="ECO:0000313" key="3">
    <source>
        <dbReference type="Proteomes" id="UP000398389"/>
    </source>
</evidence>
<keyword evidence="1" id="KW-0732">Signal</keyword>
<dbReference type="RefSeq" id="XP_031856986.1">
    <property type="nucleotide sequence ID" value="XM_032001095.1"/>
</dbReference>
<feature type="chain" id="PRO_5023129851" description="F-box domain-containing protein" evidence="1">
    <location>
        <begin position="25"/>
        <end position="401"/>
    </location>
</feature>
<dbReference type="GeneID" id="43585195"/>
<dbReference type="EMBL" id="CABVLU010000005">
    <property type="protein sequence ID" value="VVT58788.1"/>
    <property type="molecule type" value="Genomic_DNA"/>
</dbReference>